<dbReference type="GO" id="GO:0006303">
    <property type="term" value="P:double-strand break repair via nonhomologous end joining"/>
    <property type="evidence" value="ECO:0007669"/>
    <property type="project" value="TreeGrafter"/>
</dbReference>
<keyword evidence="2" id="KW-0378">Hydrolase</keyword>
<proteinExistence type="predicted"/>
<dbReference type="PANTHER" id="PTHR23240:SF8">
    <property type="entry name" value="PROTEIN ARTEMIS"/>
    <property type="match status" value="1"/>
</dbReference>
<dbReference type="AlphaFoldDB" id="A0A238F7Q9"/>
<dbReference type="EMBL" id="FMSP01000004">
    <property type="protein sequence ID" value="SCV69235.1"/>
    <property type="molecule type" value="Genomic_DNA"/>
</dbReference>
<evidence type="ECO:0000256" key="4">
    <source>
        <dbReference type="SAM" id="MobiDB-lite"/>
    </source>
</evidence>
<feature type="region of interest" description="Disordered" evidence="4">
    <location>
        <begin position="646"/>
        <end position="722"/>
    </location>
</feature>
<dbReference type="Gene3D" id="3.40.50.12650">
    <property type="match status" value="1"/>
</dbReference>
<dbReference type="GO" id="GO:0003684">
    <property type="term" value="F:damaged DNA binding"/>
    <property type="evidence" value="ECO:0007669"/>
    <property type="project" value="TreeGrafter"/>
</dbReference>
<organism evidence="5 6">
    <name type="scientific">Microbotryum intermedium</name>
    <dbReference type="NCBI Taxonomy" id="269621"/>
    <lineage>
        <taxon>Eukaryota</taxon>
        <taxon>Fungi</taxon>
        <taxon>Dikarya</taxon>
        <taxon>Basidiomycota</taxon>
        <taxon>Pucciniomycotina</taxon>
        <taxon>Microbotryomycetes</taxon>
        <taxon>Microbotryales</taxon>
        <taxon>Microbotryaceae</taxon>
        <taxon>Microbotryum</taxon>
    </lineage>
</organism>
<keyword evidence="3" id="KW-0269">Exonuclease</keyword>
<evidence type="ECO:0000256" key="2">
    <source>
        <dbReference type="ARBA" id="ARBA00022801"/>
    </source>
</evidence>
<accession>A0A238F7Q9</accession>
<dbReference type="GO" id="GO:0035312">
    <property type="term" value="F:5'-3' DNA exonuclease activity"/>
    <property type="evidence" value="ECO:0007669"/>
    <property type="project" value="TreeGrafter"/>
</dbReference>
<dbReference type="SUPFAM" id="SSF56281">
    <property type="entry name" value="Metallo-hydrolase/oxidoreductase"/>
    <property type="match status" value="1"/>
</dbReference>
<dbReference type="Gene3D" id="3.60.15.10">
    <property type="entry name" value="Ribonuclease Z/Hydroxyacylglutathione hydrolase-like"/>
    <property type="match status" value="1"/>
</dbReference>
<evidence type="ECO:0000313" key="5">
    <source>
        <dbReference type="EMBL" id="SCV69235.1"/>
    </source>
</evidence>
<keyword evidence="1" id="KW-0540">Nuclease</keyword>
<evidence type="ECO:0000256" key="1">
    <source>
        <dbReference type="ARBA" id="ARBA00022722"/>
    </source>
</evidence>
<reference evidence="6" key="1">
    <citation type="submission" date="2016-09" db="EMBL/GenBank/DDBJ databases">
        <authorList>
            <person name="Jeantristanb JTB J.-T."/>
            <person name="Ricardo R."/>
        </authorList>
    </citation>
    <scope>NUCLEOTIDE SEQUENCE [LARGE SCALE GENOMIC DNA]</scope>
</reference>
<evidence type="ECO:0000256" key="3">
    <source>
        <dbReference type="ARBA" id="ARBA00022839"/>
    </source>
</evidence>
<feature type="compositionally biased region" description="Low complexity" evidence="4">
    <location>
        <begin position="676"/>
        <end position="691"/>
    </location>
</feature>
<feature type="region of interest" description="Disordered" evidence="4">
    <location>
        <begin position="568"/>
        <end position="603"/>
    </location>
</feature>
<feature type="compositionally biased region" description="Low complexity" evidence="4">
    <location>
        <begin position="656"/>
        <end position="667"/>
    </location>
</feature>
<gene>
    <name evidence="5" type="ORF">BQ2448_2255</name>
</gene>
<dbReference type="PANTHER" id="PTHR23240">
    <property type="entry name" value="DNA CROSS-LINK REPAIR PROTEIN PSO2/SNM1-RELATED"/>
    <property type="match status" value="1"/>
</dbReference>
<sequence>MSTHHGYLEEFPWIRVDAFDGLAEVHNPYNQEKAYVHLLTHAHTDHVTGLNSPDFGGTVYCTSATKEILRNTMEAGDRVRSEEIKQISKRYKFADLRKPLQRNTGRMRIDTLFKTIEYNTPITISGPTGESVRVTAIDANHCPGSAMFLIQGSNDVSVLITGDIRAEDWWIESLARNPYLSPYLAWSDTAFSTSIDDDLNGKRRALPSGSSNRALKRIYLDTSTMGWNRIVASKEEAIRDVVRLIQYYPEDTSFFVNAWTWGYEELLKGLSRAFDEIIHLDQYKATIYRAISTTDPQLSKLGTTSTDRPLRFHACERRWKCDEVWDQGQGCYEWLPEHLPCLEGPKKLKRPAVDCRPGRVVYVNPTEGQDIATWRAYVEDTEALLKSMELKENEVKQPLKGKGERVDLDEDWPTNLVRQSGSIWSHFFLTSADPIYTASHVQFVSLSRHSTLPELQKFVRLFRYTFRLVAHHFAPFVFSSQGFETLLRDAEMYRRHLIQVQIRAGHRIQLAQRTQALLTGVQGVADGATAALGLDEDYFMNFEKMQGVRSNIDGGEEVLRQVEEWAAVDRPASSSSQSDRAERVKGTINKVEGTSVPQTPRKSGFKVNVRDKEANEIEMIILEDNQDEPASMGTIHVPATLESIHPSSSIKREVDGSSPPFGPSSSSLPPPPSIPSGPRSLSSLPSSASTPTGFTALPSPPKKRPLKPSNSIDEPVTRPSMISQMEVVEESLKRKSSFARKEAAIVERMKALREAKRRVSSGRA</sequence>
<dbReference type="InterPro" id="IPR036866">
    <property type="entry name" value="RibonucZ/Hydroxyglut_hydro"/>
</dbReference>
<dbReference type="Proteomes" id="UP000198372">
    <property type="component" value="Unassembled WGS sequence"/>
</dbReference>
<dbReference type="OrthoDB" id="5561659at2759"/>
<dbReference type="STRING" id="269621.A0A238F7Q9"/>
<protein>
    <submittedName>
        <fullName evidence="5">BQ2448_2255 protein</fullName>
    </submittedName>
</protein>
<name>A0A238F7Q9_9BASI</name>
<evidence type="ECO:0000313" key="6">
    <source>
        <dbReference type="Proteomes" id="UP000198372"/>
    </source>
</evidence>
<keyword evidence="6" id="KW-1185">Reference proteome</keyword>
<dbReference type="GO" id="GO:0036297">
    <property type="term" value="P:interstrand cross-link repair"/>
    <property type="evidence" value="ECO:0007669"/>
    <property type="project" value="TreeGrafter"/>
</dbReference>
<dbReference type="GO" id="GO:0000723">
    <property type="term" value="P:telomere maintenance"/>
    <property type="evidence" value="ECO:0007669"/>
    <property type="project" value="TreeGrafter"/>
</dbReference>